<reference evidence="1 2" key="1">
    <citation type="submission" date="2021-01" db="EMBL/GenBank/DDBJ databases">
        <title>Genome Characterization of a novel Stenotrophomonas isolate with high keratinase activity.</title>
        <authorList>
            <person name="Cao Z.-J."/>
        </authorList>
    </citation>
    <scope>NUCLEOTIDE SEQUENCE [LARGE SCALE GENOMIC DNA]</scope>
    <source>
        <strain evidence="1 2">DHHJ</strain>
    </source>
</reference>
<sequence length="120" mass="13458">MDTSESDVSLLNEIKALRQQIAALCVDLSGKDWLTADEAAHYCGVSVSQFNARAHEYDLDPRKFMGKKLYAKAALYQAIYGAKAWTRSSVASTPTLVATSPDMREALVRLRRYDERKGKR</sequence>
<proteinExistence type="predicted"/>
<dbReference type="EMBL" id="CP067993">
    <property type="protein sequence ID" value="QQQ42005.1"/>
    <property type="molecule type" value="Genomic_DNA"/>
</dbReference>
<organism evidence="1 2">
    <name type="scientific">Stenotrophomonas maltophilia</name>
    <name type="common">Pseudomonas maltophilia</name>
    <name type="synonym">Xanthomonas maltophilia</name>
    <dbReference type="NCBI Taxonomy" id="40324"/>
    <lineage>
        <taxon>Bacteria</taxon>
        <taxon>Pseudomonadati</taxon>
        <taxon>Pseudomonadota</taxon>
        <taxon>Gammaproteobacteria</taxon>
        <taxon>Lysobacterales</taxon>
        <taxon>Lysobacteraceae</taxon>
        <taxon>Stenotrophomonas</taxon>
        <taxon>Stenotrophomonas maltophilia group</taxon>
    </lineage>
</organism>
<accession>A0ABD7C3D5</accession>
<evidence type="ECO:0000313" key="1">
    <source>
        <dbReference type="EMBL" id="QQQ42005.1"/>
    </source>
</evidence>
<dbReference type="RefSeq" id="WP_201117409.1">
    <property type="nucleotide sequence ID" value="NZ_CP067993.1"/>
</dbReference>
<protein>
    <recommendedName>
        <fullName evidence="3">DNA-binding protein</fullName>
    </recommendedName>
</protein>
<evidence type="ECO:0008006" key="3">
    <source>
        <dbReference type="Google" id="ProtNLM"/>
    </source>
</evidence>
<evidence type="ECO:0000313" key="2">
    <source>
        <dbReference type="Proteomes" id="UP000596095"/>
    </source>
</evidence>
<dbReference type="AlphaFoldDB" id="A0ABD7C3D5"/>
<gene>
    <name evidence="1" type="ORF">JJL50_18995</name>
</gene>
<dbReference type="Proteomes" id="UP000596095">
    <property type="component" value="Chromosome"/>
</dbReference>
<name>A0ABD7C3D5_STEMA</name>